<dbReference type="Proteomes" id="UP000050761">
    <property type="component" value="Unassembled WGS sequence"/>
</dbReference>
<sequence>MNMLGKAARPDEVPVEAWKVLGNCGVNRLRKPVEVSRGLRAAAGRLEAEGDGCHLPGAVELNACEIHRRRDLYRSLGDREKRRSCYLVFLDFKEWCPGTSGNGNKGHVRTLESGSTNSTRDDKEDGYHSVGASRTILYADDIALVADSREELEEKVQLRQGALAGNGLRVNVRKTKFISSEQCTEPILDCQGTTPMELEKGCGSEATSATFINTQIVCGLPLCFRELFTVSGYDSTEIPCVVCGYK</sequence>
<accession>A0A183GCZ3</accession>
<dbReference type="EMBL" id="UZAH01031840">
    <property type="protein sequence ID" value="VDP18130.1"/>
    <property type="molecule type" value="Genomic_DNA"/>
</dbReference>
<keyword evidence="4" id="KW-1185">Reference proteome</keyword>
<dbReference type="SUPFAM" id="SSF56672">
    <property type="entry name" value="DNA/RNA polymerases"/>
    <property type="match status" value="1"/>
</dbReference>
<feature type="domain" description="Reverse transcriptase" evidence="2">
    <location>
        <begin position="133"/>
        <end position="180"/>
    </location>
</feature>
<feature type="region of interest" description="Disordered" evidence="1">
    <location>
        <begin position="103"/>
        <end position="127"/>
    </location>
</feature>
<accession>A0A3P8BKQ4</accession>
<dbReference type="OrthoDB" id="425681at2759"/>
<evidence type="ECO:0000313" key="4">
    <source>
        <dbReference type="Proteomes" id="UP000050761"/>
    </source>
</evidence>
<evidence type="ECO:0000256" key="1">
    <source>
        <dbReference type="SAM" id="MobiDB-lite"/>
    </source>
</evidence>
<dbReference type="AlphaFoldDB" id="A0A183GCZ3"/>
<dbReference type="Pfam" id="PF00078">
    <property type="entry name" value="RVT_1"/>
    <property type="match status" value="1"/>
</dbReference>
<evidence type="ECO:0000313" key="3">
    <source>
        <dbReference type="EMBL" id="VDP18130.1"/>
    </source>
</evidence>
<name>A0A183GCZ3_HELPZ</name>
<dbReference type="InterPro" id="IPR043502">
    <property type="entry name" value="DNA/RNA_pol_sf"/>
</dbReference>
<evidence type="ECO:0000313" key="5">
    <source>
        <dbReference type="WBParaSite" id="HPBE_0002007601-mRNA-1"/>
    </source>
</evidence>
<gene>
    <name evidence="3" type="ORF">HPBE_LOCUS20075</name>
</gene>
<reference evidence="5" key="2">
    <citation type="submission" date="2019-09" db="UniProtKB">
        <authorList>
            <consortium name="WormBaseParasite"/>
        </authorList>
    </citation>
    <scope>IDENTIFICATION</scope>
</reference>
<proteinExistence type="predicted"/>
<evidence type="ECO:0000259" key="2">
    <source>
        <dbReference type="Pfam" id="PF00078"/>
    </source>
</evidence>
<protein>
    <submittedName>
        <fullName evidence="5">Reverse transcriptase domain-containing protein</fullName>
    </submittedName>
</protein>
<organism evidence="4 5">
    <name type="scientific">Heligmosomoides polygyrus</name>
    <name type="common">Parasitic roundworm</name>
    <dbReference type="NCBI Taxonomy" id="6339"/>
    <lineage>
        <taxon>Eukaryota</taxon>
        <taxon>Metazoa</taxon>
        <taxon>Ecdysozoa</taxon>
        <taxon>Nematoda</taxon>
        <taxon>Chromadorea</taxon>
        <taxon>Rhabditida</taxon>
        <taxon>Rhabditina</taxon>
        <taxon>Rhabditomorpha</taxon>
        <taxon>Strongyloidea</taxon>
        <taxon>Heligmosomidae</taxon>
        <taxon>Heligmosomoides</taxon>
    </lineage>
</organism>
<dbReference type="InterPro" id="IPR000477">
    <property type="entry name" value="RT_dom"/>
</dbReference>
<reference evidence="3 4" key="1">
    <citation type="submission" date="2018-11" db="EMBL/GenBank/DDBJ databases">
        <authorList>
            <consortium name="Pathogen Informatics"/>
        </authorList>
    </citation>
    <scope>NUCLEOTIDE SEQUENCE [LARGE SCALE GENOMIC DNA]</scope>
</reference>
<dbReference type="WBParaSite" id="HPBE_0002007601-mRNA-1">
    <property type="protein sequence ID" value="HPBE_0002007601-mRNA-1"/>
    <property type="gene ID" value="HPBE_0002007601"/>
</dbReference>